<keyword evidence="7" id="KW-0010">Activator</keyword>
<evidence type="ECO:0000259" key="13">
    <source>
        <dbReference type="PROSITE" id="PS51320"/>
    </source>
</evidence>
<evidence type="ECO:0000256" key="8">
    <source>
        <dbReference type="ARBA" id="ARBA00023163"/>
    </source>
</evidence>
<feature type="domain" description="CCT" evidence="12">
    <location>
        <begin position="200"/>
        <end position="242"/>
    </location>
</feature>
<dbReference type="SMART" id="SM00979">
    <property type="entry name" value="TIFY"/>
    <property type="match status" value="1"/>
</dbReference>
<keyword evidence="6" id="KW-0238">DNA-binding</keyword>
<evidence type="ECO:0000256" key="4">
    <source>
        <dbReference type="ARBA" id="ARBA00022833"/>
    </source>
</evidence>
<reference evidence="14" key="1">
    <citation type="submission" date="2017-12" db="EMBL/GenBank/DDBJ databases">
        <title>WGS assembly of Marchantia polymorpha.</title>
        <authorList>
            <person name="Bowman J.L."/>
            <person name="Kohchi T."/>
            <person name="Yamato K.T."/>
            <person name="Jenkins J."/>
            <person name="Shu S."/>
            <person name="Ishizaki K."/>
            <person name="Yamaoka S."/>
            <person name="Nishihama R."/>
            <person name="Nakamura Y."/>
            <person name="Berger F."/>
            <person name="Adam C."/>
            <person name="Aki S.S."/>
            <person name="Althoff F."/>
            <person name="Araki T."/>
            <person name="Arteaga-Vazquez M.A."/>
            <person name="Balasubrmanian S."/>
            <person name="Bauer D."/>
            <person name="Boehm C.R."/>
            <person name="Briginshaw L."/>
            <person name="Caballero-Perez J."/>
            <person name="Catarino B."/>
            <person name="Chen F."/>
            <person name="Chiyoda S."/>
            <person name="Chovatia M."/>
            <person name="Davies K.M."/>
            <person name="Delmans M."/>
            <person name="Demura T."/>
            <person name="Dierschke T."/>
            <person name="Dolan L."/>
            <person name="Dorantes-Acosta A.E."/>
            <person name="Eklund D.M."/>
            <person name="Florent S.N."/>
            <person name="Flores-Sandoval E."/>
            <person name="Fujiyama A."/>
            <person name="Fukuzawa H."/>
            <person name="Galik B."/>
            <person name="Grimanelli D."/>
            <person name="Grimwood J."/>
            <person name="Grossniklaus U."/>
            <person name="Hamada T."/>
            <person name="Haseloff J."/>
            <person name="Hetherington A.J."/>
            <person name="Higo A."/>
            <person name="Hirakawa Y."/>
            <person name="Hundley H.N."/>
            <person name="Ikeda Y."/>
            <person name="Inoue K."/>
            <person name="Inoue S."/>
            <person name="Ishida S."/>
            <person name="Jia Q."/>
            <person name="Kakita M."/>
            <person name="Kanazawa T."/>
            <person name="Kawai Y."/>
            <person name="Kawashima T."/>
            <person name="Kennedy M."/>
            <person name="Kinose K."/>
            <person name="Kinoshita T."/>
            <person name="Kohara Y."/>
            <person name="Koide E."/>
            <person name="Komatsu K."/>
            <person name="Kopischke S."/>
            <person name="Kubo M."/>
            <person name="Kyozuka J."/>
            <person name="Lagercrantz U."/>
            <person name="Lin S.S."/>
            <person name="Lindquist E."/>
            <person name="Lipzen A.M."/>
            <person name="Lu C."/>
            <person name="Luna E.D."/>
            <person name="Martienssen R.A."/>
            <person name="Minamino N."/>
            <person name="Mizutani M."/>
            <person name="Mizutani M."/>
            <person name="Mochizuki N."/>
            <person name="Monte I."/>
            <person name="Mosher R."/>
            <person name="Nagasaki H."/>
            <person name="Nakagami H."/>
            <person name="Naramoto S."/>
            <person name="Nishitani K."/>
            <person name="Ohtani M."/>
            <person name="Okamoto T."/>
            <person name="Okumura M."/>
            <person name="Phillips J."/>
            <person name="Pollak B."/>
            <person name="Reinders A."/>
            <person name="Roevekamp M."/>
            <person name="Sano R."/>
            <person name="Sawa S."/>
            <person name="Schmid M.W."/>
            <person name="Shirakawa M."/>
            <person name="Solano R."/>
            <person name="Spunde A."/>
            <person name="Suetsugu N."/>
            <person name="Sugano S."/>
            <person name="Sugiyama A."/>
            <person name="Sun R."/>
            <person name="Suzuki Y."/>
            <person name="Takenaka M."/>
            <person name="Takezawa D."/>
            <person name="Tomogane H."/>
            <person name="Tsuzuki M."/>
            <person name="Ueda T."/>
            <person name="Umeda M."/>
            <person name="Ward J.M."/>
            <person name="Watanabe Y."/>
            <person name="Yazaki K."/>
            <person name="Yokoyama R."/>
            <person name="Yoshitake Y."/>
            <person name="Yotsui I."/>
            <person name="Zachgo S."/>
            <person name="Schmutz J."/>
        </authorList>
    </citation>
    <scope>NUCLEOTIDE SEQUENCE [LARGE SCALE GENOMIC DNA]</scope>
    <source>
        <strain evidence="14">Tak-1</strain>
    </source>
</reference>
<evidence type="ECO:0000313" key="15">
    <source>
        <dbReference type="Proteomes" id="UP000244005"/>
    </source>
</evidence>
<dbReference type="InterPro" id="IPR045280">
    <property type="entry name" value="TIFY-like"/>
</dbReference>
<dbReference type="InterPro" id="IPR010399">
    <property type="entry name" value="Tify_dom"/>
</dbReference>
<evidence type="ECO:0000256" key="6">
    <source>
        <dbReference type="ARBA" id="ARBA00023125"/>
    </source>
</evidence>
<dbReference type="Pfam" id="PF06200">
    <property type="entry name" value="tify"/>
    <property type="match status" value="1"/>
</dbReference>
<keyword evidence="9 10" id="KW-0539">Nucleus</keyword>
<evidence type="ECO:0000256" key="7">
    <source>
        <dbReference type="ARBA" id="ARBA00023159"/>
    </source>
</evidence>
<dbReference type="PANTHER" id="PTHR46125">
    <property type="entry name" value="GATA TRANSCRIPTION FACTOR 28"/>
    <property type="match status" value="1"/>
</dbReference>
<organism evidence="14 15">
    <name type="scientific">Marchantia polymorpha</name>
    <name type="common">Common liverwort</name>
    <name type="synonym">Marchantia aquatica</name>
    <dbReference type="NCBI Taxonomy" id="3197"/>
    <lineage>
        <taxon>Eukaryota</taxon>
        <taxon>Viridiplantae</taxon>
        <taxon>Streptophyta</taxon>
        <taxon>Embryophyta</taxon>
        <taxon>Marchantiophyta</taxon>
        <taxon>Marchantiopsida</taxon>
        <taxon>Marchantiidae</taxon>
        <taxon>Marchantiales</taxon>
        <taxon>Marchantiaceae</taxon>
        <taxon>Marchantia</taxon>
    </lineage>
</organism>
<accession>A0A2R6VWU3</accession>
<proteinExistence type="predicted"/>
<evidence type="ECO:0000313" key="14">
    <source>
        <dbReference type="EMBL" id="PTQ26073.1"/>
    </source>
</evidence>
<dbReference type="PANTHER" id="PTHR46125:SF27">
    <property type="entry name" value="GATA TRANSCRIPTION FACTOR 28"/>
    <property type="match status" value="1"/>
</dbReference>
<dbReference type="GO" id="GO:0005634">
    <property type="term" value="C:nucleus"/>
    <property type="evidence" value="ECO:0007669"/>
    <property type="project" value="UniProtKB-SubCell"/>
</dbReference>
<dbReference type="PROSITE" id="PS51320">
    <property type="entry name" value="TIFY"/>
    <property type="match status" value="1"/>
</dbReference>
<feature type="region of interest" description="Disordered" evidence="11">
    <location>
        <begin position="76"/>
        <end position="128"/>
    </location>
</feature>
<dbReference type="AlphaFoldDB" id="A0A2R6VWU3"/>
<name>A0A2R6VWU3_MARPO</name>
<evidence type="ECO:0008006" key="16">
    <source>
        <dbReference type="Google" id="ProtNLM"/>
    </source>
</evidence>
<keyword evidence="3" id="KW-0863">Zinc-finger</keyword>
<evidence type="ECO:0000256" key="9">
    <source>
        <dbReference type="ARBA" id="ARBA00023242"/>
    </source>
</evidence>
<evidence type="ECO:0000256" key="1">
    <source>
        <dbReference type="ARBA" id="ARBA00004123"/>
    </source>
</evidence>
<evidence type="ECO:0000256" key="2">
    <source>
        <dbReference type="ARBA" id="ARBA00022723"/>
    </source>
</evidence>
<feature type="domain" description="Tify" evidence="13">
    <location>
        <begin position="131"/>
        <end position="166"/>
    </location>
</feature>
<feature type="compositionally biased region" description="Low complexity" evidence="11">
    <location>
        <begin position="46"/>
        <end position="62"/>
    </location>
</feature>
<sequence>MSDADHIAQAIHAHHTMHSHTLGHSHGLSIGHSHGHHAQPHDLHHVQQQAQVEAEAQAQAEAQVHESAELVRHGHVHGHNGHAHGLHHGEDNGVGVDDHDDDPGDEEGLDEAEMHSDGAHPGDAPNQLAVRNQGTTQLTLSYQGEVYVFDTVPPEKVQAVLLLLGGREIPPGMSGVNVSGHHHTNKGVSELPARMNMPQRLASLTRFREKRKERCYDKKIRYTVRKEVAQRMQRKKGQFASSRTLGEEGGPVSSWDGSQIPGQQVGTGVGQQEVTAFSETYRKTLHFQEPLSNLICFTSNKLLCGSSSRLLHCSTAWSMCHKTGLNPEWGVSKWNWNCSTIGRANPHLLMVGLQWRQPDGRPNHDGHWLVVNIMPIGSPT</sequence>
<keyword evidence="4" id="KW-0862">Zinc</keyword>
<evidence type="ECO:0000256" key="3">
    <source>
        <dbReference type="ARBA" id="ARBA00022771"/>
    </source>
</evidence>
<dbReference type="GO" id="GO:0003677">
    <property type="term" value="F:DNA binding"/>
    <property type="evidence" value="ECO:0007669"/>
    <property type="project" value="UniProtKB-KW"/>
</dbReference>
<dbReference type="InterPro" id="IPR010402">
    <property type="entry name" value="CCT_domain"/>
</dbReference>
<dbReference type="Proteomes" id="UP000244005">
    <property type="component" value="Chromosome Y"/>
</dbReference>
<dbReference type="PROSITE" id="PS51017">
    <property type="entry name" value="CCT"/>
    <property type="match status" value="1"/>
</dbReference>
<evidence type="ECO:0000256" key="5">
    <source>
        <dbReference type="ARBA" id="ARBA00023015"/>
    </source>
</evidence>
<dbReference type="OrthoDB" id="2162994at2759"/>
<gene>
    <name evidence="14" type="ORF">MARPO_YB0021</name>
</gene>
<comment type="subcellular location">
    <subcellularLocation>
        <location evidence="1 10">Nucleus</location>
    </subcellularLocation>
</comment>
<keyword evidence="8" id="KW-0804">Transcription</keyword>
<keyword evidence="15" id="KW-1185">Reference proteome</keyword>
<dbReference type="GO" id="GO:0006355">
    <property type="term" value="P:regulation of DNA-templated transcription"/>
    <property type="evidence" value="ECO:0007669"/>
    <property type="project" value="InterPro"/>
</dbReference>
<evidence type="ECO:0000256" key="11">
    <source>
        <dbReference type="SAM" id="MobiDB-lite"/>
    </source>
</evidence>
<evidence type="ECO:0000259" key="12">
    <source>
        <dbReference type="PROSITE" id="PS51017"/>
    </source>
</evidence>
<feature type="compositionally biased region" description="Acidic residues" evidence="11">
    <location>
        <begin position="98"/>
        <end position="111"/>
    </location>
</feature>
<dbReference type="EMBL" id="KZ772945">
    <property type="protein sequence ID" value="PTQ26073.1"/>
    <property type="molecule type" value="Genomic_DNA"/>
</dbReference>
<dbReference type="Pfam" id="PF06203">
    <property type="entry name" value="CCT"/>
    <property type="match status" value="1"/>
</dbReference>
<dbReference type="Gramene" id="MpVg00300.2">
    <property type="protein sequence ID" value="MpVg00300.2.cds"/>
    <property type="gene ID" value="MpVg00300"/>
</dbReference>
<feature type="region of interest" description="Disordered" evidence="11">
    <location>
        <begin position="233"/>
        <end position="256"/>
    </location>
</feature>
<protein>
    <recommendedName>
        <fullName evidence="16">CCT domain-containing protein</fullName>
    </recommendedName>
</protein>
<keyword evidence="2" id="KW-0479">Metal-binding</keyword>
<evidence type="ECO:0000256" key="10">
    <source>
        <dbReference type="PROSITE-ProRule" id="PRU00357"/>
    </source>
</evidence>
<feature type="region of interest" description="Disordered" evidence="11">
    <location>
        <begin position="15"/>
        <end position="64"/>
    </location>
</feature>
<dbReference type="GO" id="GO:0008270">
    <property type="term" value="F:zinc ion binding"/>
    <property type="evidence" value="ECO:0007669"/>
    <property type="project" value="UniProtKB-KW"/>
</dbReference>
<keyword evidence="5" id="KW-0805">Transcription regulation</keyword>
<feature type="compositionally biased region" description="Basic residues" evidence="11">
    <location>
        <begin position="76"/>
        <end position="86"/>
    </location>
</feature>